<dbReference type="Proteomes" id="UP000287651">
    <property type="component" value="Unassembled WGS sequence"/>
</dbReference>
<reference evidence="2 3" key="1">
    <citation type="journal article" date="2014" name="Agronomy (Basel)">
        <title>A Draft Genome Sequence for Ensete ventricosum, the Drought-Tolerant Tree Against Hunger.</title>
        <authorList>
            <person name="Harrison J."/>
            <person name="Moore K.A."/>
            <person name="Paszkiewicz K."/>
            <person name="Jones T."/>
            <person name="Grant M."/>
            <person name="Ambacheew D."/>
            <person name="Muzemil S."/>
            <person name="Studholme D.J."/>
        </authorList>
    </citation>
    <scope>NUCLEOTIDE SEQUENCE [LARGE SCALE GENOMIC DNA]</scope>
</reference>
<sequence length="162" mass="17455">MRRASAVRGVDLTCVRSTVRPLTPPYLHPTGYPCRVGHVDGPIVQGREDVAVRSTSCISFFAPPPREDLLEVPDYGAEDEVLCSSAGLWWPDPTEQELENLNGAGADPTKQELENLNGAGADPTEQELENLNGAGANPTEQELENLNGAGSREFEFGILPRG</sequence>
<accession>A0A426ZW70</accession>
<name>A0A426ZW70_ENSVE</name>
<dbReference type="AlphaFoldDB" id="A0A426ZW70"/>
<evidence type="ECO:0000313" key="3">
    <source>
        <dbReference type="Proteomes" id="UP000287651"/>
    </source>
</evidence>
<organism evidence="2 3">
    <name type="scientific">Ensete ventricosum</name>
    <name type="common">Abyssinian banana</name>
    <name type="synonym">Musa ensete</name>
    <dbReference type="NCBI Taxonomy" id="4639"/>
    <lineage>
        <taxon>Eukaryota</taxon>
        <taxon>Viridiplantae</taxon>
        <taxon>Streptophyta</taxon>
        <taxon>Embryophyta</taxon>
        <taxon>Tracheophyta</taxon>
        <taxon>Spermatophyta</taxon>
        <taxon>Magnoliopsida</taxon>
        <taxon>Liliopsida</taxon>
        <taxon>Zingiberales</taxon>
        <taxon>Musaceae</taxon>
        <taxon>Ensete</taxon>
    </lineage>
</organism>
<proteinExistence type="predicted"/>
<feature type="region of interest" description="Disordered" evidence="1">
    <location>
        <begin position="97"/>
        <end position="162"/>
    </location>
</feature>
<protein>
    <submittedName>
        <fullName evidence="2">Uncharacterized protein</fullName>
    </submittedName>
</protein>
<comment type="caution">
    <text evidence="2">The sequence shown here is derived from an EMBL/GenBank/DDBJ whole genome shotgun (WGS) entry which is preliminary data.</text>
</comment>
<dbReference type="EMBL" id="AMZH03004758">
    <property type="protein sequence ID" value="RRT68234.1"/>
    <property type="molecule type" value="Genomic_DNA"/>
</dbReference>
<evidence type="ECO:0000256" key="1">
    <source>
        <dbReference type="SAM" id="MobiDB-lite"/>
    </source>
</evidence>
<evidence type="ECO:0000313" key="2">
    <source>
        <dbReference type="EMBL" id="RRT68234.1"/>
    </source>
</evidence>
<gene>
    <name evidence="2" type="ORF">B296_00001698</name>
</gene>